<dbReference type="Proteomes" id="UP000264541">
    <property type="component" value="Unassembled WGS sequence"/>
</dbReference>
<accession>A0A372LNB7</accession>
<dbReference type="EMBL" id="QVTE01000030">
    <property type="protein sequence ID" value="RFU68973.1"/>
    <property type="molecule type" value="Genomic_DNA"/>
</dbReference>
<comment type="caution">
    <text evidence="2">The sequence shown here is derived from an EMBL/GenBank/DDBJ whole genome shotgun (WGS) entry which is preliminary data.</text>
</comment>
<protein>
    <submittedName>
        <fullName evidence="2">Uncharacterized protein</fullName>
    </submittedName>
</protein>
<sequence length="98" mass="10987">MIEVDGTRHLENASAFLVLCLFGKPIQRPAGKTNGLRKTPQARVPTRLPKPPLERQSQACLQSQKINNKQTCLNFKLSSKKGGYNHEILVMVYLCHSV</sequence>
<evidence type="ECO:0000313" key="3">
    <source>
        <dbReference type="Proteomes" id="UP000264541"/>
    </source>
</evidence>
<evidence type="ECO:0000313" key="2">
    <source>
        <dbReference type="EMBL" id="RFU68973.1"/>
    </source>
</evidence>
<keyword evidence="3" id="KW-1185">Reference proteome</keyword>
<gene>
    <name evidence="2" type="ORF">D0469_10840</name>
</gene>
<feature type="region of interest" description="Disordered" evidence="1">
    <location>
        <begin position="30"/>
        <end position="54"/>
    </location>
</feature>
<dbReference type="AlphaFoldDB" id="A0A372LNB7"/>
<organism evidence="2 3">
    <name type="scientific">Peribacillus saganii</name>
    <dbReference type="NCBI Taxonomy" id="2303992"/>
    <lineage>
        <taxon>Bacteria</taxon>
        <taxon>Bacillati</taxon>
        <taxon>Bacillota</taxon>
        <taxon>Bacilli</taxon>
        <taxon>Bacillales</taxon>
        <taxon>Bacillaceae</taxon>
        <taxon>Peribacillus</taxon>
    </lineage>
</organism>
<name>A0A372LNB7_9BACI</name>
<evidence type="ECO:0000256" key="1">
    <source>
        <dbReference type="SAM" id="MobiDB-lite"/>
    </source>
</evidence>
<proteinExistence type="predicted"/>
<reference evidence="2 3" key="1">
    <citation type="submission" date="2018-08" db="EMBL/GenBank/DDBJ databases">
        <title>Bacillus chawlae sp. nov., Bacillus glennii sp. nov., and Bacillus saganii sp. nov. Isolated from the Vehicle Assembly Building at Kennedy Space Center where the Viking Spacecraft were Assembled.</title>
        <authorList>
            <person name="Seuylemezian A."/>
            <person name="Vaishampayan P."/>
        </authorList>
    </citation>
    <scope>NUCLEOTIDE SEQUENCE [LARGE SCALE GENOMIC DNA]</scope>
    <source>
        <strain evidence="2 3">V47-23a</strain>
    </source>
</reference>